<keyword evidence="3 6" id="KW-0249">Electron transport</keyword>
<dbReference type="RefSeq" id="WP_341411730.1">
    <property type="nucleotide sequence ID" value="NZ_CP009687.1"/>
</dbReference>
<evidence type="ECO:0000256" key="1">
    <source>
        <dbReference type="ARBA" id="ARBA00007787"/>
    </source>
</evidence>
<dbReference type="AlphaFoldDB" id="A0A0G3W6A5"/>
<dbReference type="Pfam" id="PF00462">
    <property type="entry name" value="Glutaredoxin"/>
    <property type="match status" value="1"/>
</dbReference>
<evidence type="ECO:0000256" key="6">
    <source>
        <dbReference type="RuleBase" id="RU364065"/>
    </source>
</evidence>
<reference evidence="8 9" key="1">
    <citation type="submission" date="2014-10" db="EMBL/GenBank/DDBJ databases">
        <title>Genome sequence of Clostridium aceticum DSM 1496.</title>
        <authorList>
            <person name="Poehlein A."/>
            <person name="Schiel-Bengelsdorf B."/>
            <person name="Gottschalk G."/>
            <person name="Duerre P."/>
            <person name="Daniel R."/>
        </authorList>
    </citation>
    <scope>NUCLEOTIDE SEQUENCE [LARGE SCALE GENOMIC DNA]</scope>
    <source>
        <strain evidence="8 9">DSM 1496</strain>
    </source>
</reference>
<keyword evidence="9" id="KW-1185">Reference proteome</keyword>
<proteinExistence type="inferred from homology"/>
<protein>
    <recommendedName>
        <fullName evidence="6">Glutaredoxin</fullName>
    </recommendedName>
</protein>
<dbReference type="GO" id="GO:0045454">
    <property type="term" value="P:cell redox homeostasis"/>
    <property type="evidence" value="ECO:0007669"/>
    <property type="project" value="InterPro"/>
</dbReference>
<dbReference type="PANTHER" id="PTHR46679:SF1">
    <property type="entry name" value="GLUTAREDOXIN-2, MITOCHONDRIAL"/>
    <property type="match status" value="1"/>
</dbReference>
<dbReference type="InterPro" id="IPR014025">
    <property type="entry name" value="Glutaredoxin_subgr"/>
</dbReference>
<evidence type="ECO:0000256" key="5">
    <source>
        <dbReference type="ARBA" id="ARBA00023284"/>
    </source>
</evidence>
<organism evidence="8 9">
    <name type="scientific">Clostridium aceticum</name>
    <dbReference type="NCBI Taxonomy" id="84022"/>
    <lineage>
        <taxon>Bacteria</taxon>
        <taxon>Bacillati</taxon>
        <taxon>Bacillota</taxon>
        <taxon>Clostridia</taxon>
        <taxon>Eubacteriales</taxon>
        <taxon>Clostridiaceae</taxon>
        <taxon>Clostridium</taxon>
    </lineage>
</organism>
<evidence type="ECO:0000256" key="3">
    <source>
        <dbReference type="ARBA" id="ARBA00022982"/>
    </source>
</evidence>
<evidence type="ECO:0000256" key="4">
    <source>
        <dbReference type="ARBA" id="ARBA00023157"/>
    </source>
</evidence>
<gene>
    <name evidence="8" type="ORF">CACET_c07060</name>
</gene>
<comment type="function">
    <text evidence="6">Has a glutathione-disulfide oxidoreductase activity in the presence of NADPH and glutathione reductase. Reduces low molecular weight disulfides and proteins.</text>
</comment>
<keyword evidence="5 6" id="KW-0676">Redox-active center</keyword>
<accession>A0A0G3W6A5</accession>
<feature type="domain" description="Glutaredoxin" evidence="7">
    <location>
        <begin position="3"/>
        <end position="62"/>
    </location>
</feature>
<dbReference type="Proteomes" id="UP000035704">
    <property type="component" value="Chromosome"/>
</dbReference>
<dbReference type="InterPro" id="IPR011900">
    <property type="entry name" value="GRX_bact"/>
</dbReference>
<dbReference type="NCBIfam" id="TIGR02181">
    <property type="entry name" value="GRX_bact"/>
    <property type="match status" value="1"/>
</dbReference>
<dbReference type="EMBL" id="CP009687">
    <property type="protein sequence ID" value="AKL94216.1"/>
    <property type="molecule type" value="Genomic_DNA"/>
</dbReference>
<dbReference type="PANTHER" id="PTHR46679">
    <property type="match status" value="1"/>
</dbReference>
<dbReference type="SUPFAM" id="SSF52833">
    <property type="entry name" value="Thioredoxin-like"/>
    <property type="match status" value="1"/>
</dbReference>
<dbReference type="PATRIC" id="fig|84022.6.peg.716"/>
<keyword evidence="4" id="KW-1015">Disulfide bond</keyword>
<name>A0A0G3W6A5_9CLOT</name>
<dbReference type="InterPro" id="IPR011767">
    <property type="entry name" value="GLR_AS"/>
</dbReference>
<evidence type="ECO:0000313" key="8">
    <source>
        <dbReference type="EMBL" id="AKL94216.1"/>
    </source>
</evidence>
<dbReference type="PROSITE" id="PS00195">
    <property type="entry name" value="GLUTAREDOXIN_1"/>
    <property type="match status" value="1"/>
</dbReference>
<dbReference type="PRINTS" id="PR00160">
    <property type="entry name" value="GLUTAREDOXIN"/>
</dbReference>
<dbReference type="InterPro" id="IPR036249">
    <property type="entry name" value="Thioredoxin-like_sf"/>
</dbReference>
<dbReference type="CDD" id="cd03418">
    <property type="entry name" value="GRX_GRXb_1_3_like"/>
    <property type="match status" value="1"/>
</dbReference>
<evidence type="ECO:0000313" key="9">
    <source>
        <dbReference type="Proteomes" id="UP000035704"/>
    </source>
</evidence>
<dbReference type="GO" id="GO:0015038">
    <property type="term" value="F:glutathione disulfide oxidoreductase activity"/>
    <property type="evidence" value="ECO:0007669"/>
    <property type="project" value="UniProtKB-UniRule"/>
</dbReference>
<dbReference type="Gene3D" id="3.40.30.10">
    <property type="entry name" value="Glutaredoxin"/>
    <property type="match status" value="1"/>
</dbReference>
<evidence type="ECO:0000256" key="2">
    <source>
        <dbReference type="ARBA" id="ARBA00022448"/>
    </source>
</evidence>
<dbReference type="GO" id="GO:0015035">
    <property type="term" value="F:protein-disulfide reductase activity"/>
    <property type="evidence" value="ECO:0007669"/>
    <property type="project" value="TreeGrafter"/>
</dbReference>
<dbReference type="STRING" id="84022.CACET_c07060"/>
<keyword evidence="6" id="KW-0963">Cytoplasm</keyword>
<dbReference type="KEGG" id="cace:CACET_c07060"/>
<sequence>MDVTLYTKDYCPYCKRAVSLLQSKNVAFNEIDVTHDETIFQEIKAKTGWDTVPQIFIDGEFIGGCDDLYALEQRGVLDDKLGIKKKH</sequence>
<dbReference type="InterPro" id="IPR002109">
    <property type="entry name" value="Glutaredoxin"/>
</dbReference>
<evidence type="ECO:0000259" key="7">
    <source>
        <dbReference type="Pfam" id="PF00462"/>
    </source>
</evidence>
<keyword evidence="2 6" id="KW-0813">Transport</keyword>
<comment type="similarity">
    <text evidence="1 6">Belongs to the glutaredoxin family.</text>
</comment>
<dbReference type="PROSITE" id="PS51354">
    <property type="entry name" value="GLUTAREDOXIN_2"/>
    <property type="match status" value="1"/>
</dbReference>